<dbReference type="AlphaFoldDB" id="A0A517IAE7"/>
<protein>
    <submittedName>
        <fullName evidence="1">DUF3231 family protein</fullName>
    </submittedName>
</protein>
<name>A0A517IAE7_BREBE</name>
<accession>A0A517IAE7</accession>
<dbReference type="EMBL" id="CP042161">
    <property type="protein sequence ID" value="QDS35861.1"/>
    <property type="molecule type" value="Genomic_DNA"/>
</dbReference>
<organism evidence="1 2">
    <name type="scientific">Brevibacillus brevis</name>
    <name type="common">Bacillus brevis</name>
    <dbReference type="NCBI Taxonomy" id="1393"/>
    <lineage>
        <taxon>Bacteria</taxon>
        <taxon>Bacillati</taxon>
        <taxon>Bacillota</taxon>
        <taxon>Bacilli</taxon>
        <taxon>Bacillales</taxon>
        <taxon>Paenibacillaceae</taxon>
        <taxon>Brevibacillus</taxon>
    </lineage>
</organism>
<dbReference type="InterPro" id="IPR012347">
    <property type="entry name" value="Ferritin-like"/>
</dbReference>
<gene>
    <name evidence="1" type="ORF">FPS98_18590</name>
</gene>
<reference evidence="1 2" key="1">
    <citation type="submission" date="2019-07" db="EMBL/GenBank/DDBJ databases">
        <title>Characterization of Brevibacillus brevis HK544, as a potential biocontrol agent.</title>
        <authorList>
            <person name="Kim H."/>
        </authorList>
    </citation>
    <scope>NUCLEOTIDE SEQUENCE [LARGE SCALE GENOMIC DNA]</scope>
    <source>
        <strain evidence="1 2">HK544</strain>
    </source>
</reference>
<dbReference type="Pfam" id="PF11553">
    <property type="entry name" value="DUF3231"/>
    <property type="match status" value="1"/>
</dbReference>
<evidence type="ECO:0000313" key="1">
    <source>
        <dbReference type="EMBL" id="QDS35861.1"/>
    </source>
</evidence>
<proteinExistence type="predicted"/>
<dbReference type="Gene3D" id="1.20.1260.10">
    <property type="match status" value="1"/>
</dbReference>
<dbReference type="Proteomes" id="UP000317713">
    <property type="component" value="Chromosome"/>
</dbReference>
<dbReference type="InterPro" id="IPR021617">
    <property type="entry name" value="DUF3231"/>
</dbReference>
<sequence>MDIALKLNRRLIMEIHEQMHSGEVFGVWKYLSVTKSLLPTYQKLLNHTDEKDLRKFVEDLIGTMKQEIEQADQLLKVNGIGLPPSSPESSTTNSESIPINARFSTSEIASGLSINIATDLSTCSLIMGQSSREDIFEMFNKFHMEKAQYGERLLRMNKEKGWIAPPPPLHVTTSEPVDA</sequence>
<evidence type="ECO:0000313" key="2">
    <source>
        <dbReference type="Proteomes" id="UP000317713"/>
    </source>
</evidence>